<feature type="transmembrane region" description="Helical" evidence="8">
    <location>
        <begin position="265"/>
        <end position="288"/>
    </location>
</feature>
<gene>
    <name evidence="9" type="ORF">SAMN02745118_02607</name>
</gene>
<dbReference type="InterPro" id="IPR002549">
    <property type="entry name" value="AI-2E-like"/>
</dbReference>
<dbReference type="GO" id="GO:0055085">
    <property type="term" value="P:transmembrane transport"/>
    <property type="evidence" value="ECO:0007669"/>
    <property type="project" value="TreeGrafter"/>
</dbReference>
<evidence type="ECO:0000256" key="2">
    <source>
        <dbReference type="ARBA" id="ARBA00009773"/>
    </source>
</evidence>
<evidence type="ECO:0000313" key="10">
    <source>
        <dbReference type="Proteomes" id="UP000190625"/>
    </source>
</evidence>
<evidence type="ECO:0000256" key="6">
    <source>
        <dbReference type="ARBA" id="ARBA00022989"/>
    </source>
</evidence>
<comment type="similarity">
    <text evidence="2">Belongs to the autoinducer-2 exporter (AI-2E) (TC 2.A.86) family.</text>
</comment>
<dbReference type="PANTHER" id="PTHR21716:SF53">
    <property type="entry name" value="PERMEASE PERM-RELATED"/>
    <property type="match status" value="1"/>
</dbReference>
<evidence type="ECO:0000256" key="5">
    <source>
        <dbReference type="ARBA" id="ARBA00022692"/>
    </source>
</evidence>
<protein>
    <submittedName>
        <fullName evidence="9">Predicted PurR-regulated permease PerM</fullName>
    </submittedName>
</protein>
<reference evidence="10" key="1">
    <citation type="submission" date="2017-02" db="EMBL/GenBank/DDBJ databases">
        <authorList>
            <person name="Varghese N."/>
            <person name="Submissions S."/>
        </authorList>
    </citation>
    <scope>NUCLEOTIDE SEQUENCE [LARGE SCALE GENOMIC DNA]</scope>
    <source>
        <strain evidence="10">ATCC BAA-73</strain>
    </source>
</reference>
<name>A0A1T4QMC5_9FIRM</name>
<feature type="transmembrane region" description="Helical" evidence="8">
    <location>
        <begin position="233"/>
        <end position="253"/>
    </location>
</feature>
<dbReference type="AlphaFoldDB" id="A0A1T4QMC5"/>
<evidence type="ECO:0000256" key="3">
    <source>
        <dbReference type="ARBA" id="ARBA00022448"/>
    </source>
</evidence>
<keyword evidence="3" id="KW-0813">Transport</keyword>
<evidence type="ECO:0000256" key="1">
    <source>
        <dbReference type="ARBA" id="ARBA00004651"/>
    </source>
</evidence>
<evidence type="ECO:0000256" key="4">
    <source>
        <dbReference type="ARBA" id="ARBA00022475"/>
    </source>
</evidence>
<keyword evidence="5 8" id="KW-0812">Transmembrane</keyword>
<feature type="transmembrane region" description="Helical" evidence="8">
    <location>
        <begin position="25"/>
        <end position="46"/>
    </location>
</feature>
<keyword evidence="4" id="KW-1003">Cell membrane</keyword>
<dbReference type="Pfam" id="PF01594">
    <property type="entry name" value="AI-2E_transport"/>
    <property type="match status" value="1"/>
</dbReference>
<keyword evidence="7 8" id="KW-0472">Membrane</keyword>
<dbReference type="GO" id="GO:0005886">
    <property type="term" value="C:plasma membrane"/>
    <property type="evidence" value="ECO:0007669"/>
    <property type="project" value="UniProtKB-SubCell"/>
</dbReference>
<sequence>MAILIVYLVEPFIDWLVNKGVSRNLALGLILILLISGIFIIGFFAVPPLLEELNTLAQRLPDYGIKIQEIIDRINYKYDNINLPPTIRTIIDNTINRIQTVILRFVEKTTAVIIGVLSRFFSLVMAPILAFYMLKDIEMLKKNFWCLIPKKNRKEAKQLFKKIDEVLLGYVKGQLLVSLFVGLLSITGLYILKVKFYLIIGIFAGIMNLIPYLGSIFGVLPAIFIVSFKSMKAVLGVLILFTIIQQLEGSVISPKIVGDKVGLHPIIIIFSLLVGGELLGIIGMLLAVPTAGVIKVIINHFVSLVI</sequence>
<evidence type="ECO:0000313" key="9">
    <source>
        <dbReference type="EMBL" id="SKA04621.1"/>
    </source>
</evidence>
<proteinExistence type="inferred from homology"/>
<feature type="transmembrane region" description="Helical" evidence="8">
    <location>
        <begin position="111"/>
        <end position="134"/>
    </location>
</feature>
<dbReference type="Proteomes" id="UP000190625">
    <property type="component" value="Unassembled WGS sequence"/>
</dbReference>
<dbReference type="STRING" id="142842.SAMN02745118_02607"/>
<feature type="transmembrane region" description="Helical" evidence="8">
    <location>
        <begin position="197"/>
        <end position="226"/>
    </location>
</feature>
<dbReference type="EMBL" id="FUWM01000029">
    <property type="protein sequence ID" value="SKA04621.1"/>
    <property type="molecule type" value="Genomic_DNA"/>
</dbReference>
<feature type="transmembrane region" description="Helical" evidence="8">
    <location>
        <begin position="167"/>
        <end position="191"/>
    </location>
</feature>
<comment type="subcellular location">
    <subcellularLocation>
        <location evidence="1">Cell membrane</location>
        <topology evidence="1">Multi-pass membrane protein</topology>
    </subcellularLocation>
</comment>
<evidence type="ECO:0000256" key="7">
    <source>
        <dbReference type="ARBA" id="ARBA00023136"/>
    </source>
</evidence>
<dbReference type="PANTHER" id="PTHR21716">
    <property type="entry name" value="TRANSMEMBRANE PROTEIN"/>
    <property type="match status" value="1"/>
</dbReference>
<keyword evidence="10" id="KW-1185">Reference proteome</keyword>
<evidence type="ECO:0000256" key="8">
    <source>
        <dbReference type="SAM" id="Phobius"/>
    </source>
</evidence>
<organism evidence="9 10">
    <name type="scientific">Selenihalanaerobacter shriftii</name>
    <dbReference type="NCBI Taxonomy" id="142842"/>
    <lineage>
        <taxon>Bacteria</taxon>
        <taxon>Bacillati</taxon>
        <taxon>Bacillota</taxon>
        <taxon>Clostridia</taxon>
        <taxon>Halanaerobiales</taxon>
        <taxon>Halobacteroidaceae</taxon>
        <taxon>Selenihalanaerobacter</taxon>
    </lineage>
</organism>
<accession>A0A1T4QMC5</accession>
<keyword evidence="6 8" id="KW-1133">Transmembrane helix</keyword>